<comment type="caution">
    <text evidence="2">The sequence shown here is derived from an EMBL/GenBank/DDBJ whole genome shotgun (WGS) entry which is preliminary data.</text>
</comment>
<dbReference type="Proteomes" id="UP000644507">
    <property type="component" value="Unassembled WGS sequence"/>
</dbReference>
<dbReference type="InterPro" id="IPR036457">
    <property type="entry name" value="PPM-type-like_dom_sf"/>
</dbReference>
<gene>
    <name evidence="2" type="ORF">GCM10007100_35510</name>
</gene>
<dbReference type="Pfam" id="PF13672">
    <property type="entry name" value="PP2C_2"/>
    <property type="match status" value="1"/>
</dbReference>
<evidence type="ECO:0000313" key="2">
    <source>
        <dbReference type="EMBL" id="GHC64746.1"/>
    </source>
</evidence>
<dbReference type="InterPro" id="IPR011009">
    <property type="entry name" value="Kinase-like_dom_sf"/>
</dbReference>
<sequence length="412" mass="45627">MRELKDGIRSKVKLDFQGRVHKWFRGTDSDKRYANEILVLKTLEERGCPYVPKVLEEHPEDLYFVSTNCGAPANGISKAKADALFHELEHDYGVRHDDPEPRNVTYNSKQGRFNLIDFELATILEDGHSEAEESSEKCSSVVRATWAAASRQGKTHKANDDFWLALQISPDGSTNSPSEGEILLDPEHLVLAVSDGMGGNAAGELASRLVISWIRKHASQLYATAQNDDLMAKRLTTLVEEAHKGLNEVAAKDLTALKGMGATLSLVYIAPGKAHFAHIGDSRIYLSEPAAEELPRAISTDHNYAWRDWKAGKITEMAYRTHPRRSVLYDVMGGSHLNITPQVGTAPLTLPARFLLCSDGVTDGLWEKHIVGAMQSKLKTRELRDEILEKAYQSCGKDDTTLIVADIDTLHG</sequence>
<dbReference type="PROSITE" id="PS51746">
    <property type="entry name" value="PPM_2"/>
    <property type="match status" value="1"/>
</dbReference>
<dbReference type="Gene3D" id="3.60.40.10">
    <property type="entry name" value="PPM-type phosphatase domain"/>
    <property type="match status" value="1"/>
</dbReference>
<organism evidence="2 3">
    <name type="scientific">Roseibacillus persicicus</name>
    <dbReference type="NCBI Taxonomy" id="454148"/>
    <lineage>
        <taxon>Bacteria</taxon>
        <taxon>Pseudomonadati</taxon>
        <taxon>Verrucomicrobiota</taxon>
        <taxon>Verrucomicrobiia</taxon>
        <taxon>Verrucomicrobiales</taxon>
        <taxon>Verrucomicrobiaceae</taxon>
        <taxon>Roseibacillus</taxon>
    </lineage>
</organism>
<dbReference type="EMBL" id="BMXI01000018">
    <property type="protein sequence ID" value="GHC64746.1"/>
    <property type="molecule type" value="Genomic_DNA"/>
</dbReference>
<reference evidence="2" key="1">
    <citation type="journal article" date="2014" name="Int. J. Syst. Evol. Microbiol.">
        <title>Complete genome sequence of Corynebacterium casei LMG S-19264T (=DSM 44701T), isolated from a smear-ripened cheese.</title>
        <authorList>
            <consortium name="US DOE Joint Genome Institute (JGI-PGF)"/>
            <person name="Walter F."/>
            <person name="Albersmeier A."/>
            <person name="Kalinowski J."/>
            <person name="Ruckert C."/>
        </authorList>
    </citation>
    <scope>NUCLEOTIDE SEQUENCE</scope>
    <source>
        <strain evidence="2">KCTC 12988</strain>
    </source>
</reference>
<dbReference type="InterPro" id="IPR015655">
    <property type="entry name" value="PP2C"/>
</dbReference>
<dbReference type="SUPFAM" id="SSF81606">
    <property type="entry name" value="PP2C-like"/>
    <property type="match status" value="1"/>
</dbReference>
<dbReference type="SMART" id="SM00331">
    <property type="entry name" value="PP2C_SIG"/>
    <property type="match status" value="1"/>
</dbReference>
<dbReference type="SUPFAM" id="SSF56112">
    <property type="entry name" value="Protein kinase-like (PK-like)"/>
    <property type="match status" value="1"/>
</dbReference>
<keyword evidence="3" id="KW-1185">Reference proteome</keyword>
<dbReference type="RefSeq" id="WP_189573154.1">
    <property type="nucleotide sequence ID" value="NZ_BMXI01000018.1"/>
</dbReference>
<reference evidence="2" key="2">
    <citation type="submission" date="2020-09" db="EMBL/GenBank/DDBJ databases">
        <authorList>
            <person name="Sun Q."/>
            <person name="Kim S."/>
        </authorList>
    </citation>
    <scope>NUCLEOTIDE SEQUENCE</scope>
    <source>
        <strain evidence="2">KCTC 12988</strain>
    </source>
</reference>
<evidence type="ECO:0000259" key="1">
    <source>
        <dbReference type="PROSITE" id="PS51746"/>
    </source>
</evidence>
<feature type="domain" description="PPM-type phosphatase" evidence="1">
    <location>
        <begin position="145"/>
        <end position="407"/>
    </location>
</feature>
<dbReference type="InterPro" id="IPR001932">
    <property type="entry name" value="PPM-type_phosphatase-like_dom"/>
</dbReference>
<dbReference type="PANTHER" id="PTHR47992">
    <property type="entry name" value="PROTEIN PHOSPHATASE"/>
    <property type="match status" value="1"/>
</dbReference>
<proteinExistence type="predicted"/>
<dbReference type="CDD" id="cd00143">
    <property type="entry name" value="PP2Cc"/>
    <property type="match status" value="1"/>
</dbReference>
<dbReference type="SMART" id="SM00332">
    <property type="entry name" value="PP2Cc"/>
    <property type="match status" value="1"/>
</dbReference>
<accession>A0A918TWB3</accession>
<name>A0A918TWB3_9BACT</name>
<protein>
    <recommendedName>
        <fullName evidence="1">PPM-type phosphatase domain-containing protein</fullName>
    </recommendedName>
</protein>
<dbReference type="AlphaFoldDB" id="A0A918TWB3"/>
<evidence type="ECO:0000313" key="3">
    <source>
        <dbReference type="Proteomes" id="UP000644507"/>
    </source>
</evidence>
<dbReference type="GO" id="GO:0004722">
    <property type="term" value="F:protein serine/threonine phosphatase activity"/>
    <property type="evidence" value="ECO:0007669"/>
    <property type="project" value="InterPro"/>
</dbReference>